<dbReference type="GeneID" id="92363880"/>
<evidence type="ECO:0008006" key="4">
    <source>
        <dbReference type="Google" id="ProtNLM"/>
    </source>
</evidence>
<comment type="caution">
    <text evidence="2">The sequence shown here is derived from an EMBL/GenBank/DDBJ whole genome shotgun (WGS) entry which is preliminary data.</text>
</comment>
<dbReference type="PANTHER" id="PTHR24114">
    <property type="entry name" value="LEUCINE RICH REPEAT FAMILY PROTEIN"/>
    <property type="match status" value="1"/>
</dbReference>
<evidence type="ECO:0000313" key="3">
    <source>
        <dbReference type="Proteomes" id="UP000674143"/>
    </source>
</evidence>
<sequence length="923" mass="97901">MGNKHSISARPCAHDGDASATVAAAGGMPPPRRPPPALNSSLMEPRWAGGRLSAEQAADLCTSLAHLLKALADAFPEDSAEQNGTQPVGDAADAQEAKGGARTSSSVLPKDSMRKEKEAAALLLKPFEEVHLSGYQLGDAALTSPNPPDLPSFLSVLLRHTRLRVLDLSFNGLTPQVLVPLLQAIRDLPLLTVLKLSGNRLGSAHGDNSDPLREKWDLSTVHLEEELGEAATASARLGRWLSTNPALRELGLFHCDLNDADVRALLAGLVHPRNSTLQIVQLSYNPSCTSRSAQMALQLVTVLGNTTLCEVELEGVAPVTQVRLEYACTSDGIFRSGSTLIPMGAGAVAAAGDGDNSGKTDTQNASPATADVVDLEQLRQQQQQLMQQLAQIHTRLTPAQAVRYKSRCRYLAEDLDGSRVLAPLVMRELSAVLSTRPRPQRRVTEQHGASEVPGVATLAAREMKAASNSCTEAYGHDGGELAEPAAEGGYDGSDSNSGRAAPSPVTTTVTTNSAAGPHQPSPDAAEAKSGSDAGSVAPHPNATDAARPRTSPPMHLRRGRLISAVSTGSVSGSAPGRRIVVQRWQRARTPQELRDSRFETPKRLACVMADAAAFRRRLQPVPLDTRAPPCAEVSRYCGGARSASAAGARPTWYADEDFVLRPNGLTRVLVAPVLPGGATVYNNLTLEDLLDRSLLPCWCTPRQTSPLTGIFAGTLHYHCVHEATAQQQKQRQPQRGASSPGLRSAAATAVKPTAPSTSKRRLPSLLPLQTSPQQLQQPAAPRTHADEKVYCGCQGTGHLCLSARVVSEEAGCGRRRDRMRATLRTKAAKPVGKSAVSVCGASAPRKPDRSHAHFLDWTTTGGDDDDHFLGTTATTAPPTLHACTVNTARSMRGSSSVKLNYNPANHFTAQHVSCASGMTLAEF</sequence>
<dbReference type="AlphaFoldDB" id="A0A836KYH7"/>
<reference evidence="2 3" key="1">
    <citation type="submission" date="2021-02" db="EMBL/GenBank/DDBJ databases">
        <title>Leishmania (Mundinia) orientalis Genome sequencing and assembly.</title>
        <authorList>
            <person name="Almutairi H."/>
            <person name="Gatherer D."/>
        </authorList>
    </citation>
    <scope>NUCLEOTIDE SEQUENCE [LARGE SCALE GENOMIC DNA]</scope>
    <source>
        <strain evidence="2">LSCM4</strain>
    </source>
</reference>
<feature type="region of interest" description="Disordered" evidence="1">
    <location>
        <begin position="725"/>
        <end position="763"/>
    </location>
</feature>
<evidence type="ECO:0000313" key="2">
    <source>
        <dbReference type="EMBL" id="KAG5487625.1"/>
    </source>
</evidence>
<feature type="region of interest" description="Disordered" evidence="1">
    <location>
        <begin position="1"/>
        <end position="44"/>
    </location>
</feature>
<organism evidence="2 3">
    <name type="scientific">Leishmania orientalis</name>
    <dbReference type="NCBI Taxonomy" id="2249476"/>
    <lineage>
        <taxon>Eukaryota</taxon>
        <taxon>Discoba</taxon>
        <taxon>Euglenozoa</taxon>
        <taxon>Kinetoplastea</taxon>
        <taxon>Metakinetoplastina</taxon>
        <taxon>Trypanosomatida</taxon>
        <taxon>Trypanosomatidae</taxon>
        <taxon>Leishmaniinae</taxon>
        <taxon>Leishmania</taxon>
    </lineage>
</organism>
<evidence type="ECO:0000256" key="1">
    <source>
        <dbReference type="SAM" id="MobiDB-lite"/>
    </source>
</evidence>
<feature type="compositionally biased region" description="Pro residues" evidence="1">
    <location>
        <begin position="28"/>
        <end position="37"/>
    </location>
</feature>
<feature type="compositionally biased region" description="Low complexity" evidence="1">
    <location>
        <begin position="726"/>
        <end position="735"/>
    </location>
</feature>
<dbReference type="RefSeq" id="XP_067065913.1">
    <property type="nucleotide sequence ID" value="XM_067209946.1"/>
</dbReference>
<protein>
    <recommendedName>
        <fullName evidence="4">Leucine-rich repeat protein</fullName>
    </recommendedName>
</protein>
<feature type="region of interest" description="Disordered" evidence="1">
    <location>
        <begin position="436"/>
        <end position="455"/>
    </location>
</feature>
<dbReference type="SMART" id="SM00368">
    <property type="entry name" value="LRR_RI"/>
    <property type="match status" value="2"/>
</dbReference>
<dbReference type="SMR" id="A0A836KYH7"/>
<dbReference type="InterPro" id="IPR052394">
    <property type="entry name" value="LRR-containing"/>
</dbReference>
<gene>
    <name evidence="2" type="ORF">LSCM4_08070</name>
</gene>
<name>A0A836KYH7_9TRYP</name>
<accession>A0A836KYH7</accession>
<dbReference type="KEGG" id="loi:92363880"/>
<dbReference type="SUPFAM" id="SSF52047">
    <property type="entry name" value="RNI-like"/>
    <property type="match status" value="1"/>
</dbReference>
<dbReference type="Gene3D" id="3.80.10.10">
    <property type="entry name" value="Ribonuclease Inhibitor"/>
    <property type="match status" value="1"/>
</dbReference>
<dbReference type="Proteomes" id="UP000674143">
    <property type="component" value="Chromosome 5"/>
</dbReference>
<proteinExistence type="predicted"/>
<keyword evidence="3" id="KW-1185">Reference proteome</keyword>
<dbReference type="EMBL" id="JAFHLR010000005">
    <property type="protein sequence ID" value="KAG5487625.1"/>
    <property type="molecule type" value="Genomic_DNA"/>
</dbReference>
<dbReference type="PANTHER" id="PTHR24114:SF2">
    <property type="entry name" value="F-BOX DOMAIN-CONTAINING PROTEIN-RELATED"/>
    <property type="match status" value="1"/>
</dbReference>
<feature type="region of interest" description="Disordered" evidence="1">
    <location>
        <begin position="474"/>
        <end position="554"/>
    </location>
</feature>
<feature type="region of interest" description="Disordered" evidence="1">
    <location>
        <begin position="78"/>
        <end position="113"/>
    </location>
</feature>
<dbReference type="InterPro" id="IPR032675">
    <property type="entry name" value="LRR_dom_sf"/>
</dbReference>